<dbReference type="Pfam" id="PF03007">
    <property type="entry name" value="WS_DGAT_cat"/>
    <property type="match status" value="1"/>
</dbReference>
<comment type="caution">
    <text evidence="4">The sequence shown here is derived from an EMBL/GenBank/DDBJ whole genome shotgun (WGS) entry which is preliminary data.</text>
</comment>
<evidence type="ECO:0000313" key="5">
    <source>
        <dbReference type="Proteomes" id="UP001186104"/>
    </source>
</evidence>
<sequence length="457" mass="49254">MDRLDIKDAIYHFARDRGDSRDQFSLTAFDSVERPAPSFDEIVAHVEARAPLVPGLGLRLREAPLNLDYPRWVPDTSPLSERMSDHDLGGAPWADFEILMGDLLRTRLDLREHSWHLHVVRGIGSAPLMQGAVTVVILQVGHALTDGLGVSRIVRALFEPQSATGAAPSPNPTAERENPVSSTLGAVVRAPVDLVRSRWEARRAVRAYRGSQPGPPSVPATALNRAVGPYRVVRIVPMQKTEVRAGAASVTVSALCAVGSCLDQYLGDGDGDGDGDEPLSATGGTVAAFVPMALPRDVEWPAANRAVVGTVDLHVGEPDIAKRADLITRSLAAERARVTAAPLLRVARADERVPAPIVRFVQGRRFRQHDRSPSHVGAQTTVVSVDRGRADLELCGAVARFSAGFPFLEDGRCLNHGIFGLGDVVTIAMVACPDAVPNLDAYTQKLVDRLRRHSEQS</sequence>
<organism evidence="4 5">
    <name type="scientific">Rhodococcus cerastii</name>
    <dbReference type="NCBI Taxonomy" id="908616"/>
    <lineage>
        <taxon>Bacteria</taxon>
        <taxon>Bacillati</taxon>
        <taxon>Actinomycetota</taxon>
        <taxon>Actinomycetes</taxon>
        <taxon>Mycobacteriales</taxon>
        <taxon>Nocardiaceae</taxon>
        <taxon>Rhodococcus</taxon>
    </lineage>
</organism>
<name>A0ABU4D1I6_9NOCA</name>
<dbReference type="EMBL" id="JAWLKF010000006">
    <property type="protein sequence ID" value="MDV6303588.1"/>
    <property type="molecule type" value="Genomic_DNA"/>
</dbReference>
<dbReference type="RefSeq" id="WP_317533233.1">
    <property type="nucleotide sequence ID" value="NZ_JAWLKF010000006.1"/>
</dbReference>
<accession>A0ABU4D1I6</accession>
<dbReference type="Proteomes" id="UP001186104">
    <property type="component" value="Unassembled WGS sequence"/>
</dbReference>
<dbReference type="InterPro" id="IPR009721">
    <property type="entry name" value="O-acyltransferase_WSD1_C"/>
</dbReference>
<feature type="region of interest" description="Disordered" evidence="1">
    <location>
        <begin position="162"/>
        <end position="182"/>
    </location>
</feature>
<feature type="domain" description="O-acyltransferase WSD1-like N-terminal" evidence="2">
    <location>
        <begin position="27"/>
        <end position="245"/>
    </location>
</feature>
<protein>
    <submittedName>
        <fullName evidence="4">Wax ester/triacylglycerol synthase family O-acyltransferase</fullName>
    </submittedName>
</protein>
<dbReference type="Pfam" id="PF06974">
    <property type="entry name" value="WS_DGAT_C"/>
    <property type="match status" value="1"/>
</dbReference>
<dbReference type="InterPro" id="IPR004255">
    <property type="entry name" value="O-acyltransferase_WSD1_N"/>
</dbReference>
<evidence type="ECO:0000313" key="4">
    <source>
        <dbReference type="EMBL" id="MDV6303588.1"/>
    </source>
</evidence>
<keyword evidence="5" id="KW-1185">Reference proteome</keyword>
<gene>
    <name evidence="4" type="ORF">R3P93_13560</name>
</gene>
<evidence type="ECO:0000259" key="2">
    <source>
        <dbReference type="Pfam" id="PF03007"/>
    </source>
</evidence>
<feature type="domain" description="O-acyltransferase WSD1 C-terminal" evidence="3">
    <location>
        <begin position="304"/>
        <end position="451"/>
    </location>
</feature>
<evidence type="ECO:0000256" key="1">
    <source>
        <dbReference type="SAM" id="MobiDB-lite"/>
    </source>
</evidence>
<proteinExistence type="predicted"/>
<evidence type="ECO:0000259" key="3">
    <source>
        <dbReference type="Pfam" id="PF06974"/>
    </source>
</evidence>
<reference evidence="4 5" key="1">
    <citation type="submission" date="2023-10" db="EMBL/GenBank/DDBJ databases">
        <title>Development of a sustainable strategy for remediation of hydrocarbon-contaminated territories based on the waste exchange concept.</title>
        <authorList>
            <person name="Krivoruchko A."/>
        </authorList>
    </citation>
    <scope>NUCLEOTIDE SEQUENCE [LARGE SCALE GENOMIC DNA]</scope>
    <source>
        <strain evidence="4 5">IEGM 1327</strain>
    </source>
</reference>